<comment type="caution">
    <text evidence="4">The sequence shown here is derived from an EMBL/GenBank/DDBJ whole genome shotgun (WGS) entry which is preliminary data.</text>
</comment>
<dbReference type="InterPro" id="IPR004182">
    <property type="entry name" value="GRAM"/>
</dbReference>
<organism evidence="4 5">
    <name type="scientific">Microthlaspi erraticum</name>
    <dbReference type="NCBI Taxonomy" id="1685480"/>
    <lineage>
        <taxon>Eukaryota</taxon>
        <taxon>Viridiplantae</taxon>
        <taxon>Streptophyta</taxon>
        <taxon>Embryophyta</taxon>
        <taxon>Tracheophyta</taxon>
        <taxon>Spermatophyta</taxon>
        <taxon>Magnoliopsida</taxon>
        <taxon>eudicotyledons</taxon>
        <taxon>Gunneridae</taxon>
        <taxon>Pentapetalae</taxon>
        <taxon>rosids</taxon>
        <taxon>malvids</taxon>
        <taxon>Brassicales</taxon>
        <taxon>Brassicaceae</taxon>
        <taxon>Coluteocarpeae</taxon>
        <taxon>Microthlaspi</taxon>
    </lineage>
</organism>
<dbReference type="InterPro" id="IPR037848">
    <property type="entry name" value="GEM-like"/>
</dbReference>
<dbReference type="SMART" id="SM00568">
    <property type="entry name" value="GRAM"/>
    <property type="match status" value="1"/>
</dbReference>
<keyword evidence="5" id="KW-1185">Reference proteome</keyword>
<comment type="similarity">
    <text evidence="1">Belongs to the GEM family.</text>
</comment>
<dbReference type="Gene3D" id="2.30.29.30">
    <property type="entry name" value="Pleckstrin-homology domain (PH domain)/Phosphotyrosine-binding domain (PTB)"/>
    <property type="match status" value="1"/>
</dbReference>
<feature type="region of interest" description="Disordered" evidence="2">
    <location>
        <begin position="1"/>
        <end position="44"/>
    </location>
</feature>
<name>A0A6D2HIA4_9BRAS</name>
<evidence type="ECO:0000259" key="3">
    <source>
        <dbReference type="SMART" id="SM00568"/>
    </source>
</evidence>
<proteinExistence type="inferred from homology"/>
<accession>A0A6D2HIA4</accession>
<dbReference type="Pfam" id="PF02893">
    <property type="entry name" value="GRAM"/>
    <property type="match status" value="1"/>
</dbReference>
<evidence type="ECO:0000313" key="5">
    <source>
        <dbReference type="Proteomes" id="UP000467841"/>
    </source>
</evidence>
<feature type="compositionally biased region" description="Polar residues" evidence="2">
    <location>
        <begin position="29"/>
        <end position="39"/>
    </location>
</feature>
<gene>
    <name evidence="4" type="ORF">MERR_LOCUS299</name>
</gene>
<dbReference type="OrthoDB" id="1876989at2759"/>
<dbReference type="AlphaFoldDB" id="A0A6D2HIA4"/>
<protein>
    <recommendedName>
        <fullName evidence="3">GRAM domain-containing protein</fullName>
    </recommendedName>
</protein>
<dbReference type="Proteomes" id="UP000467841">
    <property type="component" value="Unassembled WGS sequence"/>
</dbReference>
<feature type="domain" description="GRAM" evidence="3">
    <location>
        <begin position="105"/>
        <end position="184"/>
    </location>
</feature>
<sequence length="232" mass="25958">MSPQYKTVNEKDLTAKHKTNSHGGRINNPYVQITPPTSASDKRSKDKVLEVLNRYGKKMEDVTRKAEALADGLKDHLKFSPSISDAAMARLTQGTKMFVEGGPERVFQREFGLLAAEKLLDSFVCYISTTSGPVTGMLYISNRRITFCSDYAIRLPFSAGGNGVAAYYKVVMELEKIKSISSSTSVLKPNERYVHVVTQDGFEFWFMGFVSYVDAFNCLNKALLNSHRDHSM</sequence>
<reference evidence="4" key="1">
    <citation type="submission" date="2020-01" db="EMBL/GenBank/DDBJ databases">
        <authorList>
            <person name="Mishra B."/>
        </authorList>
    </citation>
    <scope>NUCLEOTIDE SEQUENCE [LARGE SCALE GENOMIC DNA]</scope>
</reference>
<dbReference type="EMBL" id="CACVBM020000022">
    <property type="protein sequence ID" value="CAA7013065.1"/>
    <property type="molecule type" value="Genomic_DNA"/>
</dbReference>
<evidence type="ECO:0000256" key="1">
    <source>
        <dbReference type="ARBA" id="ARBA00009414"/>
    </source>
</evidence>
<dbReference type="InterPro" id="IPR011993">
    <property type="entry name" value="PH-like_dom_sf"/>
</dbReference>
<evidence type="ECO:0000256" key="2">
    <source>
        <dbReference type="SAM" id="MobiDB-lite"/>
    </source>
</evidence>
<dbReference type="PANTHER" id="PTHR31969">
    <property type="entry name" value="GEM-LIKE PROTEIN 2"/>
    <property type="match status" value="1"/>
</dbReference>
<evidence type="ECO:0000313" key="4">
    <source>
        <dbReference type="EMBL" id="CAA7013065.1"/>
    </source>
</evidence>